<reference evidence="3" key="2">
    <citation type="journal article" date="2016" name="Mol. Ecol.">
        <title>Population genomics of the filarial nematode parasite Wuchereria bancrofti from mosquitoes.</title>
        <authorList>
            <person name="Small S.T."/>
            <person name="Reimer L.J."/>
            <person name="Tisch D.J."/>
            <person name="King C.L."/>
            <person name="Christensen B.M."/>
            <person name="Siba P.M."/>
            <person name="Kazura J.W."/>
            <person name="Serre D."/>
            <person name="Zimmerman P.A."/>
        </authorList>
    </citation>
    <scope>NUCLEOTIDE SEQUENCE</scope>
    <source>
        <strain evidence="3">pt0022</strain>
    </source>
</reference>
<name>A0AAF5PSE4_WUCBA</name>
<protein>
    <submittedName>
        <fullName evidence="4">Uncharacterized protein</fullName>
    </submittedName>
</protein>
<feature type="region of interest" description="Disordered" evidence="1">
    <location>
        <begin position="102"/>
        <end position="132"/>
    </location>
</feature>
<dbReference type="AlphaFoldDB" id="A0AAF5PSE4"/>
<dbReference type="WBParaSite" id="mrna-Wban_05081">
    <property type="protein sequence ID" value="mrna-Wban_05081"/>
    <property type="gene ID" value="Wban_05081"/>
</dbReference>
<sequence length="132" mass="14782">MYLWFTTTIPMTTTFITSITGSITIATVLLSCAVRKSKRPYKPGHLPEFVDPNAKEADTYYGMRSTIAFPVKGIKIKRKDDLKEQQVRADVELNLETKRGNDLDRGIQLGSTPVRKNSKPALNGSKKDGFVF</sequence>
<keyword evidence="2" id="KW-0812">Transmembrane</keyword>
<evidence type="ECO:0000256" key="2">
    <source>
        <dbReference type="SAM" id="Phobius"/>
    </source>
</evidence>
<reference evidence="4" key="3">
    <citation type="submission" date="2024-02" db="UniProtKB">
        <authorList>
            <consortium name="WormBaseParasite"/>
        </authorList>
    </citation>
    <scope>IDENTIFICATION</scope>
    <source>
        <strain evidence="4">pt0022</strain>
    </source>
</reference>
<evidence type="ECO:0000313" key="4">
    <source>
        <dbReference type="WBParaSite" id="mrna-Wban_05081"/>
    </source>
</evidence>
<proteinExistence type="predicted"/>
<evidence type="ECO:0000313" key="3">
    <source>
        <dbReference type="Proteomes" id="UP000093561"/>
    </source>
</evidence>
<accession>A0AAF5PSE4</accession>
<keyword evidence="2" id="KW-1133">Transmembrane helix</keyword>
<reference evidence="3" key="1">
    <citation type="submission" date="2015-03" db="EMBL/GenBank/DDBJ databases">
        <title>Wuchereria bancrofti Genome Sequencing Papua New Guinea Strain.</title>
        <authorList>
            <person name="Small S.T."/>
            <person name="Serre D."/>
            <person name="Zimmerman P.A."/>
        </authorList>
    </citation>
    <scope>NUCLEOTIDE SEQUENCE [LARGE SCALE GENOMIC DNA]</scope>
    <source>
        <strain evidence="3">pt0022</strain>
    </source>
</reference>
<evidence type="ECO:0000256" key="1">
    <source>
        <dbReference type="SAM" id="MobiDB-lite"/>
    </source>
</evidence>
<keyword evidence="2" id="KW-0472">Membrane</keyword>
<dbReference type="Proteomes" id="UP000093561">
    <property type="component" value="Unassembled WGS sequence"/>
</dbReference>
<organism evidence="3 4">
    <name type="scientific">Wuchereria bancrofti</name>
    <dbReference type="NCBI Taxonomy" id="6293"/>
    <lineage>
        <taxon>Eukaryota</taxon>
        <taxon>Metazoa</taxon>
        <taxon>Ecdysozoa</taxon>
        <taxon>Nematoda</taxon>
        <taxon>Chromadorea</taxon>
        <taxon>Rhabditida</taxon>
        <taxon>Spirurina</taxon>
        <taxon>Spiruromorpha</taxon>
        <taxon>Filarioidea</taxon>
        <taxon>Onchocercidae</taxon>
        <taxon>Wuchereria</taxon>
    </lineage>
</organism>
<feature type="transmembrane region" description="Helical" evidence="2">
    <location>
        <begin position="12"/>
        <end position="34"/>
    </location>
</feature>